<dbReference type="AlphaFoldDB" id="A0A4S4NKM3"/>
<sequence>MKQFLLLFVCLLASSSYIFAQSCTYTSTNSQGFCTPCSGTYSNTNGSLTGDIYINIPGTGNNANKKFSFPTNCGERTLTIGALNLRVGESETVTISDFSGNMLVGLTVNEQAKAFTLTGDANDSRLIFRGITFKKNAPTNNFRDAEAAIRAEAQELPVNLYYWAARVESAKVALKWATTSETDNDYYIIEHSTDGRSFTEIAQVDGEGFSDGIVEYSYVDANPSEGLNLYRLSQVDFDGTRTDYPVRSASIGENTSASLTALYPNPARAGQRVTFQAPANVDEVVLHSITGREIKRSAATIGTLDLPAALPAGIYVLRAGAVSTRLLVR</sequence>
<reference evidence="2 3" key="1">
    <citation type="submission" date="2019-04" db="EMBL/GenBank/DDBJ databases">
        <title>Lewinella litorea sp. nov., isolated from a marine sand.</title>
        <authorList>
            <person name="Yoon J.-H."/>
        </authorList>
    </citation>
    <scope>NUCLEOTIDE SEQUENCE [LARGE SCALE GENOMIC DNA]</scope>
    <source>
        <strain evidence="2 3">HSMS-39</strain>
    </source>
</reference>
<evidence type="ECO:0000256" key="1">
    <source>
        <dbReference type="SAM" id="SignalP"/>
    </source>
</evidence>
<dbReference type="Proteomes" id="UP000308528">
    <property type="component" value="Unassembled WGS sequence"/>
</dbReference>
<feature type="chain" id="PRO_5020538400" evidence="1">
    <location>
        <begin position="21"/>
        <end position="329"/>
    </location>
</feature>
<organism evidence="2 3">
    <name type="scientific">Neolewinella litorea</name>
    <dbReference type="NCBI Taxonomy" id="2562452"/>
    <lineage>
        <taxon>Bacteria</taxon>
        <taxon>Pseudomonadati</taxon>
        <taxon>Bacteroidota</taxon>
        <taxon>Saprospiria</taxon>
        <taxon>Saprospirales</taxon>
        <taxon>Lewinellaceae</taxon>
        <taxon>Neolewinella</taxon>
    </lineage>
</organism>
<dbReference type="InterPro" id="IPR013783">
    <property type="entry name" value="Ig-like_fold"/>
</dbReference>
<feature type="signal peptide" evidence="1">
    <location>
        <begin position="1"/>
        <end position="20"/>
    </location>
</feature>
<dbReference type="OrthoDB" id="663485at2"/>
<keyword evidence="3" id="KW-1185">Reference proteome</keyword>
<keyword evidence="1" id="KW-0732">Signal</keyword>
<evidence type="ECO:0000313" key="2">
    <source>
        <dbReference type="EMBL" id="THH40436.1"/>
    </source>
</evidence>
<name>A0A4S4NKM3_9BACT</name>
<proteinExistence type="predicted"/>
<protein>
    <submittedName>
        <fullName evidence="2">T9SS type A sorting domain-containing protein</fullName>
    </submittedName>
</protein>
<comment type="caution">
    <text evidence="2">The sequence shown here is derived from an EMBL/GenBank/DDBJ whole genome shotgun (WGS) entry which is preliminary data.</text>
</comment>
<dbReference type="NCBIfam" id="TIGR04183">
    <property type="entry name" value="Por_Secre_tail"/>
    <property type="match status" value="1"/>
</dbReference>
<evidence type="ECO:0000313" key="3">
    <source>
        <dbReference type="Proteomes" id="UP000308528"/>
    </source>
</evidence>
<gene>
    <name evidence="2" type="ORF">E4021_06785</name>
</gene>
<dbReference type="Gene3D" id="2.60.40.10">
    <property type="entry name" value="Immunoglobulins"/>
    <property type="match status" value="1"/>
</dbReference>
<dbReference type="EMBL" id="SRSF01000002">
    <property type="protein sequence ID" value="THH40436.1"/>
    <property type="molecule type" value="Genomic_DNA"/>
</dbReference>
<accession>A0A4S4NKM3</accession>
<dbReference type="PROSITE" id="PS51257">
    <property type="entry name" value="PROKAR_LIPOPROTEIN"/>
    <property type="match status" value="1"/>
</dbReference>
<dbReference type="InterPro" id="IPR026444">
    <property type="entry name" value="Secre_tail"/>
</dbReference>